<proteinExistence type="predicted"/>
<comment type="caution">
    <text evidence="1">The sequence shown here is derived from an EMBL/GenBank/DDBJ whole genome shotgun (WGS) entry which is preliminary data.</text>
</comment>
<gene>
    <name evidence="1" type="ORF">O181_059526</name>
</gene>
<protein>
    <recommendedName>
        <fullName evidence="3">Integrase catalytic domain-containing protein</fullName>
    </recommendedName>
</protein>
<evidence type="ECO:0008006" key="3">
    <source>
        <dbReference type="Google" id="ProtNLM"/>
    </source>
</evidence>
<keyword evidence="2" id="KW-1185">Reference proteome</keyword>
<dbReference type="Proteomes" id="UP000765509">
    <property type="component" value="Unassembled WGS sequence"/>
</dbReference>
<dbReference type="EMBL" id="AVOT02027658">
    <property type="protein sequence ID" value="MBW0519811.1"/>
    <property type="molecule type" value="Genomic_DNA"/>
</dbReference>
<reference evidence="1" key="1">
    <citation type="submission" date="2021-03" db="EMBL/GenBank/DDBJ databases">
        <title>Draft genome sequence of rust myrtle Austropuccinia psidii MF-1, a brazilian biotype.</title>
        <authorList>
            <person name="Quecine M.C."/>
            <person name="Pachon D.M.R."/>
            <person name="Bonatelli M.L."/>
            <person name="Correr F.H."/>
            <person name="Franceschini L.M."/>
            <person name="Leite T.F."/>
            <person name="Margarido G.R.A."/>
            <person name="Almeida C.A."/>
            <person name="Ferrarezi J.A."/>
            <person name="Labate C.A."/>
        </authorList>
    </citation>
    <scope>NUCLEOTIDE SEQUENCE</scope>
    <source>
        <strain evidence="1">MF-1</strain>
    </source>
</reference>
<dbReference type="AlphaFoldDB" id="A0A9Q3ECD0"/>
<sequence length="101" mass="11591">MDWVTGLPPGDDRSYNAFLVIADRSGKTPMFLPCHKDDTAMDTDLLIWNREISWTGIFTNIIGDRDTKSAQHYGLIFTNYWEQSCPSLQPTTQKLMFCLKV</sequence>
<organism evidence="1 2">
    <name type="scientific">Austropuccinia psidii MF-1</name>
    <dbReference type="NCBI Taxonomy" id="1389203"/>
    <lineage>
        <taxon>Eukaryota</taxon>
        <taxon>Fungi</taxon>
        <taxon>Dikarya</taxon>
        <taxon>Basidiomycota</taxon>
        <taxon>Pucciniomycotina</taxon>
        <taxon>Pucciniomycetes</taxon>
        <taxon>Pucciniales</taxon>
        <taxon>Sphaerophragmiaceae</taxon>
        <taxon>Austropuccinia</taxon>
    </lineage>
</organism>
<evidence type="ECO:0000313" key="2">
    <source>
        <dbReference type="Proteomes" id="UP000765509"/>
    </source>
</evidence>
<name>A0A9Q3ECD0_9BASI</name>
<evidence type="ECO:0000313" key="1">
    <source>
        <dbReference type="EMBL" id="MBW0519811.1"/>
    </source>
</evidence>
<accession>A0A9Q3ECD0</accession>